<dbReference type="FunFam" id="3.30.1330.40:FF:000001">
    <property type="entry name" value="L-PSP family endoribonuclease"/>
    <property type="match status" value="1"/>
</dbReference>
<dbReference type="AlphaFoldDB" id="A0A1G7DTK7"/>
<accession>A0A1G7DTK7</accession>
<dbReference type="Gene3D" id="3.30.1330.40">
    <property type="entry name" value="RutC-like"/>
    <property type="match status" value="1"/>
</dbReference>
<proteinExistence type="inferred from homology"/>
<dbReference type="CDD" id="cd00448">
    <property type="entry name" value="YjgF_YER057c_UK114_family"/>
    <property type="match status" value="1"/>
</dbReference>
<dbReference type="InterPro" id="IPR035959">
    <property type="entry name" value="RutC-like_sf"/>
</dbReference>
<evidence type="ECO:0000313" key="3">
    <source>
        <dbReference type="Proteomes" id="UP000243205"/>
    </source>
</evidence>
<dbReference type="PANTHER" id="PTHR11803">
    <property type="entry name" value="2-IMINOBUTANOATE/2-IMINOPROPANOATE DEAMINASE RIDA"/>
    <property type="match status" value="1"/>
</dbReference>
<dbReference type="InterPro" id="IPR006175">
    <property type="entry name" value="YjgF/YER057c/UK114"/>
</dbReference>
<gene>
    <name evidence="2" type="ORF">SAMN05661003_11550</name>
</gene>
<dbReference type="Pfam" id="PF01042">
    <property type="entry name" value="Ribonuc_L-PSP"/>
    <property type="match status" value="1"/>
</dbReference>
<dbReference type="InterPro" id="IPR019897">
    <property type="entry name" value="RidA_CS"/>
</dbReference>
<organism evidence="2 3">
    <name type="scientific">Desulfuromonas thiophila</name>
    <dbReference type="NCBI Taxonomy" id="57664"/>
    <lineage>
        <taxon>Bacteria</taxon>
        <taxon>Pseudomonadati</taxon>
        <taxon>Thermodesulfobacteriota</taxon>
        <taxon>Desulfuromonadia</taxon>
        <taxon>Desulfuromonadales</taxon>
        <taxon>Desulfuromonadaceae</taxon>
        <taxon>Desulfuromonas</taxon>
    </lineage>
</organism>
<dbReference type="PROSITE" id="PS01094">
    <property type="entry name" value="UPF0076"/>
    <property type="match status" value="1"/>
</dbReference>
<dbReference type="GO" id="GO:0005829">
    <property type="term" value="C:cytosol"/>
    <property type="evidence" value="ECO:0007669"/>
    <property type="project" value="TreeGrafter"/>
</dbReference>
<sequence length="128" mass="13163">MKQVISSPAAPAAIGPYSPAIAIGDTVYFSGQIPLDPVSGELVNGGIEAQTRQVLANLQALFSAAGVRPEQVVKTTVYLTDLADFATVNALYGELFGPPAPPARVCIQVAALPKGAAIEIDCIASRQA</sequence>
<dbReference type="RefSeq" id="WP_092079788.1">
    <property type="nucleotide sequence ID" value="NZ_FNAQ01000015.1"/>
</dbReference>
<dbReference type="PANTHER" id="PTHR11803:SF58">
    <property type="entry name" value="PROTEIN HMF1-RELATED"/>
    <property type="match status" value="1"/>
</dbReference>
<dbReference type="OrthoDB" id="9808943at2"/>
<evidence type="ECO:0000256" key="1">
    <source>
        <dbReference type="ARBA" id="ARBA00010552"/>
    </source>
</evidence>
<comment type="similarity">
    <text evidence="1">Belongs to the RutC family.</text>
</comment>
<dbReference type="SUPFAM" id="SSF55298">
    <property type="entry name" value="YjgF-like"/>
    <property type="match status" value="1"/>
</dbReference>
<dbReference type="Proteomes" id="UP000243205">
    <property type="component" value="Unassembled WGS sequence"/>
</dbReference>
<dbReference type="EMBL" id="FNAQ01000015">
    <property type="protein sequence ID" value="SDE54818.1"/>
    <property type="molecule type" value="Genomic_DNA"/>
</dbReference>
<dbReference type="GO" id="GO:0019239">
    <property type="term" value="F:deaminase activity"/>
    <property type="evidence" value="ECO:0007669"/>
    <property type="project" value="TreeGrafter"/>
</dbReference>
<keyword evidence="3" id="KW-1185">Reference proteome</keyword>
<reference evidence="3" key="1">
    <citation type="submission" date="2016-10" db="EMBL/GenBank/DDBJ databases">
        <authorList>
            <person name="Varghese N."/>
            <person name="Submissions S."/>
        </authorList>
    </citation>
    <scope>NUCLEOTIDE SEQUENCE [LARGE SCALE GENOMIC DNA]</scope>
    <source>
        <strain evidence="3">DSM 8987</strain>
    </source>
</reference>
<dbReference type="InterPro" id="IPR006056">
    <property type="entry name" value="RidA"/>
</dbReference>
<protein>
    <submittedName>
        <fullName evidence="2">Endoribonuclease L-PSP</fullName>
    </submittedName>
</protein>
<name>A0A1G7DTK7_9BACT</name>
<dbReference type="NCBIfam" id="TIGR00004">
    <property type="entry name" value="Rid family detoxifying hydrolase"/>
    <property type="match status" value="1"/>
</dbReference>
<dbReference type="STRING" id="57664.SAMN05661003_11550"/>
<evidence type="ECO:0000313" key="2">
    <source>
        <dbReference type="EMBL" id="SDE54818.1"/>
    </source>
</evidence>